<dbReference type="AlphaFoldDB" id="A0AAV6YBG9"/>
<evidence type="ECO:0000313" key="1">
    <source>
        <dbReference type="EMBL" id="KAG8534894.1"/>
    </source>
</evidence>
<keyword evidence="2" id="KW-1185">Reference proteome</keyword>
<accession>A0AAV6YBG9</accession>
<name>A0AAV6YBG9_ENGPU</name>
<protein>
    <submittedName>
        <fullName evidence="1">Uncharacterized protein</fullName>
    </submittedName>
</protein>
<evidence type="ECO:0000313" key="2">
    <source>
        <dbReference type="Proteomes" id="UP000824782"/>
    </source>
</evidence>
<comment type="caution">
    <text evidence="1">The sequence shown here is derived from an EMBL/GenBank/DDBJ whole genome shotgun (WGS) entry which is preliminary data.</text>
</comment>
<reference evidence="1" key="1">
    <citation type="thesis" date="2020" institute="ProQuest LLC" country="789 East Eisenhower Parkway, Ann Arbor, MI, USA">
        <title>Comparative Genomics and Chromosome Evolution.</title>
        <authorList>
            <person name="Mudd A.B."/>
        </authorList>
    </citation>
    <scope>NUCLEOTIDE SEQUENCE</scope>
    <source>
        <strain evidence="1">237g6f4</strain>
        <tissue evidence="1">Blood</tissue>
    </source>
</reference>
<sequence>DPKNPQLQYKWCNVGVLEYDEEKKLFLVHKSTDMRLMTAADCRAPHSGVPSPTSFQYWVPRIRLMFCAENPRWFAQRIVAADQLRKKTEALLLYNLYVDCMPASGSRNVTAESLHRMRERLLSTARLKKDDAYV</sequence>
<proteinExistence type="predicted"/>
<organism evidence="1 2">
    <name type="scientific">Engystomops pustulosus</name>
    <name type="common">Tungara frog</name>
    <name type="synonym">Physalaemus pustulosus</name>
    <dbReference type="NCBI Taxonomy" id="76066"/>
    <lineage>
        <taxon>Eukaryota</taxon>
        <taxon>Metazoa</taxon>
        <taxon>Chordata</taxon>
        <taxon>Craniata</taxon>
        <taxon>Vertebrata</taxon>
        <taxon>Euteleostomi</taxon>
        <taxon>Amphibia</taxon>
        <taxon>Batrachia</taxon>
        <taxon>Anura</taxon>
        <taxon>Neobatrachia</taxon>
        <taxon>Hyloidea</taxon>
        <taxon>Leptodactylidae</taxon>
        <taxon>Leiuperinae</taxon>
        <taxon>Engystomops</taxon>
    </lineage>
</organism>
<gene>
    <name evidence="1" type="ORF">GDO81_030013</name>
</gene>
<dbReference type="EMBL" id="WNYA01086856">
    <property type="protein sequence ID" value="KAG8534894.1"/>
    <property type="molecule type" value="Genomic_DNA"/>
</dbReference>
<feature type="non-terminal residue" evidence="1">
    <location>
        <position position="1"/>
    </location>
</feature>
<dbReference type="Proteomes" id="UP000824782">
    <property type="component" value="Unassembled WGS sequence"/>
</dbReference>